<proteinExistence type="predicted"/>
<dbReference type="InterPro" id="IPR050177">
    <property type="entry name" value="Lipid_A_modif_metabolic_enz"/>
</dbReference>
<dbReference type="EMBL" id="VYQE01000001">
    <property type="protein sequence ID" value="KAA9010371.1"/>
    <property type="molecule type" value="Genomic_DNA"/>
</dbReference>
<dbReference type="Pfam" id="PF01370">
    <property type="entry name" value="Epimerase"/>
    <property type="match status" value="1"/>
</dbReference>
<keyword evidence="3" id="KW-1185">Reference proteome</keyword>
<dbReference type="CDD" id="cd08946">
    <property type="entry name" value="SDR_e"/>
    <property type="match status" value="1"/>
</dbReference>
<sequence length="284" mass="29980">MRAPSRPPRVIMSANTETWLFLGATGRIGRMVLRHWSAVPPGARLVPQSRAAGEGLLQWDPLDPAVPVQAEVIFAFAGVTRSGEGARLNVDLGEAAVAMARHCGVRRVLLASSSAVYGPGAQMSEETPCKPVNDYGAAKLAMERAVAGAEVETCCLRIGNVAWADALLGRMGEGNAVTLDRFDDGEGPRRSYIGPRTLADVLVALARHPDPLPPVLNVALQRPVAMSGLLEAARQPWRWRPAPATAVQDVTLDCARLAALVDLPEGAAEPAALIAEGEGLKEPA</sequence>
<dbReference type="SUPFAM" id="SSF51735">
    <property type="entry name" value="NAD(P)-binding Rossmann-fold domains"/>
    <property type="match status" value="1"/>
</dbReference>
<dbReference type="InterPro" id="IPR001509">
    <property type="entry name" value="Epimerase_deHydtase"/>
</dbReference>
<dbReference type="AlphaFoldDB" id="A0A5J5GQ47"/>
<name>A0A5J5GQ47_9RHOB</name>
<accession>A0A5J5GQ47</accession>
<dbReference type="Gene3D" id="3.40.50.720">
    <property type="entry name" value="NAD(P)-binding Rossmann-like Domain"/>
    <property type="match status" value="1"/>
</dbReference>
<organism evidence="2 3">
    <name type="scientific">Histidinibacterium aquaticum</name>
    <dbReference type="NCBI Taxonomy" id="2613962"/>
    <lineage>
        <taxon>Bacteria</taxon>
        <taxon>Pseudomonadati</taxon>
        <taxon>Pseudomonadota</taxon>
        <taxon>Alphaproteobacteria</taxon>
        <taxon>Rhodobacterales</taxon>
        <taxon>Paracoccaceae</taxon>
        <taxon>Histidinibacterium</taxon>
    </lineage>
</organism>
<protein>
    <submittedName>
        <fullName evidence="2">NAD-dependent epimerase/dehydratase family protein</fullName>
    </submittedName>
</protein>
<reference evidence="2 3" key="1">
    <citation type="submission" date="2019-09" db="EMBL/GenBank/DDBJ databases">
        <authorList>
            <person name="Park J.-S."/>
            <person name="Choi H.-J."/>
        </authorList>
    </citation>
    <scope>NUCLEOTIDE SEQUENCE [LARGE SCALE GENOMIC DNA]</scope>
    <source>
        <strain evidence="2 3">176SS1-4</strain>
    </source>
</reference>
<evidence type="ECO:0000313" key="2">
    <source>
        <dbReference type="EMBL" id="KAA9010371.1"/>
    </source>
</evidence>
<dbReference type="PANTHER" id="PTHR43245">
    <property type="entry name" value="BIFUNCTIONAL POLYMYXIN RESISTANCE PROTEIN ARNA"/>
    <property type="match status" value="1"/>
</dbReference>
<evidence type="ECO:0000259" key="1">
    <source>
        <dbReference type="Pfam" id="PF01370"/>
    </source>
</evidence>
<comment type="caution">
    <text evidence="2">The sequence shown here is derived from an EMBL/GenBank/DDBJ whole genome shotgun (WGS) entry which is preliminary data.</text>
</comment>
<gene>
    <name evidence="2" type="ORF">F3S47_03760</name>
</gene>
<feature type="domain" description="NAD-dependent epimerase/dehydratase" evidence="1">
    <location>
        <begin position="22"/>
        <end position="211"/>
    </location>
</feature>
<evidence type="ECO:0000313" key="3">
    <source>
        <dbReference type="Proteomes" id="UP000326554"/>
    </source>
</evidence>
<dbReference type="Proteomes" id="UP000326554">
    <property type="component" value="Unassembled WGS sequence"/>
</dbReference>
<dbReference type="InterPro" id="IPR036291">
    <property type="entry name" value="NAD(P)-bd_dom_sf"/>
</dbReference>